<dbReference type="HOGENOM" id="CLU_352293_0_0_9"/>
<dbReference type="eggNOG" id="ENOG5032RBY">
    <property type="taxonomic scope" value="Bacteria"/>
</dbReference>
<feature type="chain" id="PRO_5003699403" description="YhgE/Pip-like protein" evidence="2">
    <location>
        <begin position="28"/>
        <end position="866"/>
    </location>
</feature>
<proteinExistence type="predicted"/>
<dbReference type="OrthoDB" id="2057711at2"/>
<sequence length="866" mass="95222">MKRKQLLKNLPGMMMAGALCFCMTVQAPQAGVPGVGAQSVEAAENGEEVKVVSSSSSKGDAKKHTSEMIAVVNLDEGIKEDGKTVVYADRTVSLPNEKTYRFTSLSDAKEGVENGTYGAYILIPATFSKTVASINSSPQTCQLSYAVDRNMEADLQYKLLHEIFSFNTDLNNDLSYMYLENIMSEFHTAQDNARQVMSNDKRDKEAIDNISPNDLVSMVKLPEMKQKENDVPVLDISSYTSNITSTLGEIDSSLNAGVQEVNENLQLILQTGSELQKQLTEIWTGVDELPKLDKIDAKQYMETAAENFKKVSDEAKTFADGCDRQLVETGDEISTLVDKINQSLGANHGELSYDMQSAIPYVSAEKAEDDQSYILCYKDRNSGQKIQNAPQLTLSLQNDESDINRANRVRGAYEIIMKAIRSGGSKDGSTVSYTSYEMHQQDTVEITYVDENGETHTVSGTPTSPVYTYTASEETINVDGGAKTTEQILAELDRDPNLDLGGYTSCEELLDNVQKDPSVLEPKKVIRITSGNENSFQTYMETVRGNVDRISKKGAARVDVSNLTEYDDQGNPVYKDGQRVTIQSRITELKDNKIAQMRKDFSEGVKKNAIAFEKTGEELTGSVDEAVDKVNEDIKTKSGKIKENIDNSRDAVQTYHQGVNEHRPTFNSEAAGKAGDIHSNATEMQTKVMENNAAHVEYANDVFTTANDNVNSLRQSIIDNQNASNEAVEKGLEDAKSVKESTSGQNQDLMKSFTEKLSYTRLGSLENTTTYKFIANPMVGVDESKDAVKILDSVKIGGADEVKSAVGQETGSTDGTKKRTVNVDKAAEPVKVITYVLVAALVLALAGLGGYICYLRKARRRHQMDY</sequence>
<evidence type="ECO:0000256" key="2">
    <source>
        <dbReference type="SAM" id="SignalP"/>
    </source>
</evidence>
<reference evidence="3 4" key="1">
    <citation type="submission" date="2010-08" db="EMBL/GenBank/DDBJ databases">
        <authorList>
            <consortium name="US DOE Joint Genome Institute (JGI-PGF)"/>
            <person name="Lucas S."/>
            <person name="Copeland A."/>
            <person name="Lapidus A."/>
            <person name="Cheng J.-F."/>
            <person name="Bruce D."/>
            <person name="Goodwin L."/>
            <person name="Pitluck S."/>
            <person name="Land M.L."/>
            <person name="Hauser L."/>
            <person name="Chang Y.-J."/>
            <person name="Anderson I.J."/>
            <person name="Johnson E."/>
            <person name="Mulhopadhyay B."/>
            <person name="Kyrpides N."/>
            <person name="Woyke T.J."/>
        </authorList>
    </citation>
    <scope>NUCLEOTIDE SEQUENCE [LARGE SCALE GENOMIC DNA]</scope>
    <source>
        <strain evidence="3 4">6</strain>
    </source>
</reference>
<feature type="transmembrane region" description="Helical" evidence="1">
    <location>
        <begin position="832"/>
        <end position="854"/>
    </location>
</feature>
<accession>I5ASE8</accession>
<keyword evidence="1" id="KW-0812">Transmembrane</keyword>
<evidence type="ECO:0008006" key="5">
    <source>
        <dbReference type="Google" id="ProtNLM"/>
    </source>
</evidence>
<reference evidence="3 4" key="2">
    <citation type="submission" date="2012-02" db="EMBL/GenBank/DDBJ databases">
        <title>Improved High-Quality Draft sequence of Eubacterium cellulosolvens 6.</title>
        <authorList>
            <consortium name="US DOE Joint Genome Institute"/>
            <person name="Lucas S."/>
            <person name="Han J."/>
            <person name="Lapidus A."/>
            <person name="Cheng J.-F."/>
            <person name="Goodwin L."/>
            <person name="Pitluck S."/>
            <person name="Peters L."/>
            <person name="Mikhailova N."/>
            <person name="Gu W."/>
            <person name="Detter J.C."/>
            <person name="Han C."/>
            <person name="Tapia R."/>
            <person name="Land M."/>
            <person name="Hauser L."/>
            <person name="Kyrpides N."/>
            <person name="Ivanova N."/>
            <person name="Pagani I."/>
            <person name="Johnson E."/>
            <person name="Mukhopadhyay B."/>
            <person name="Anderson I."/>
            <person name="Woyke T."/>
        </authorList>
    </citation>
    <scope>NUCLEOTIDE SEQUENCE [LARGE SCALE GENOMIC DNA]</scope>
    <source>
        <strain evidence="3 4">6</strain>
    </source>
</reference>
<evidence type="ECO:0000313" key="4">
    <source>
        <dbReference type="Proteomes" id="UP000005753"/>
    </source>
</evidence>
<name>I5ASE8_EUBC6</name>
<keyword evidence="1" id="KW-1133">Transmembrane helix</keyword>
<dbReference type="STRING" id="633697.EubceDRAFT1_0892"/>
<gene>
    <name evidence="3" type="ORF">EubceDRAFT1_0892</name>
</gene>
<dbReference type="Proteomes" id="UP000005753">
    <property type="component" value="Chromosome"/>
</dbReference>
<keyword evidence="1" id="KW-0472">Membrane</keyword>
<keyword evidence="4" id="KW-1185">Reference proteome</keyword>
<evidence type="ECO:0000313" key="3">
    <source>
        <dbReference type="EMBL" id="EIM56721.1"/>
    </source>
</evidence>
<keyword evidence="2" id="KW-0732">Signal</keyword>
<evidence type="ECO:0000256" key="1">
    <source>
        <dbReference type="SAM" id="Phobius"/>
    </source>
</evidence>
<protein>
    <recommendedName>
        <fullName evidence="5">YhgE/Pip-like protein</fullName>
    </recommendedName>
</protein>
<feature type="signal peptide" evidence="2">
    <location>
        <begin position="1"/>
        <end position="27"/>
    </location>
</feature>
<dbReference type="EMBL" id="CM001487">
    <property type="protein sequence ID" value="EIM56721.1"/>
    <property type="molecule type" value="Genomic_DNA"/>
</dbReference>
<dbReference type="AlphaFoldDB" id="I5ASE8"/>
<organism evidence="3 4">
    <name type="scientific">Eubacterium cellulosolvens (strain ATCC 43171 / JCM 9499 / 6)</name>
    <name type="common">Cillobacterium cellulosolvens</name>
    <dbReference type="NCBI Taxonomy" id="633697"/>
    <lineage>
        <taxon>Bacteria</taxon>
        <taxon>Bacillati</taxon>
        <taxon>Bacillota</taxon>
        <taxon>Clostridia</taxon>
        <taxon>Eubacteriales</taxon>
        <taxon>Eubacteriaceae</taxon>
        <taxon>Eubacterium</taxon>
    </lineage>
</organism>